<dbReference type="InterPro" id="IPR000313">
    <property type="entry name" value="PWWP_dom"/>
</dbReference>
<gene>
    <name evidence="2" type="primary">PWWP2B_1</name>
    <name evidence="2" type="ORF">MS3_00004840</name>
</gene>
<dbReference type="Proteomes" id="UP000471633">
    <property type="component" value="Unassembled WGS sequence"/>
</dbReference>
<dbReference type="KEGG" id="shx:MS3_00004840"/>
<dbReference type="PROSITE" id="PS50812">
    <property type="entry name" value="PWWP"/>
    <property type="match status" value="1"/>
</dbReference>
<sequence>MESALRVFLKSLEILVLCLSDKFLAHVIFATEVIALLLHWQSPNSVKFFMKPLQLSNENLSEFVQSNTLESDSGDCFGVNVYEFQEGEDLYGPRARGYQKPKHMWMAKDQALTNNKSNSPTPATTLDFGSDCCTTQNGCTSVPSGNLRCPSPNNMTYTMGSPSTSGSIQGLSTALSSCTNTSNSLCSHTSPVIGLNMAEVTSTFESPTFIEGKNEKSALLTCEINSVIKKSKSSVKLTTKKRTTGKYSLKKFESSSNTNSSVPDTSKVQSSNNKQSYSHRHRQPRSRNNRKSKRNSVSESSLTSFYPTQTPDLSTDNHLSLSPSLTMTEQISQESPIQAPMYSKGLTSSSFVSGGLKIRLRRDSAIDFNIGKGKRAKSKTAPATFRIVESWCDADAPGGDFTRRARAVISNSTSPTFSLVSGGLRVGDIVWAKLAGYPYWPSQVNAIWARTAHQLSQATLLPTSQSLDGNASSLAVLATPSDPSLAAGYTARVDWLAWDQCSYLSCAKLYPFKESFDKLYNPRTRVKGYAEAVRLAKQIVNGTYIPNENLDSQLSCMSPQNKSHSSLSGQISAPPSTDSQWSSMTTLSSSLEIPTTGTSNQTSRELMDKHTILLPSELPPDPYISSQLSPSPHSVTNLYSGEGLVRTSDAFSSTSNNSCLLIGDKSLELPELDNMALWAPLPQLDVSGLGVFHVPTFSEDEEELDQSIVNQLHLDFGSCLQ</sequence>
<feature type="compositionally biased region" description="Polar residues" evidence="1">
    <location>
        <begin position="302"/>
        <end position="320"/>
    </location>
</feature>
<feature type="compositionally biased region" description="Basic residues" evidence="1">
    <location>
        <begin position="277"/>
        <end position="294"/>
    </location>
</feature>
<reference evidence="2" key="4">
    <citation type="journal article" date="2022" name="PLoS Pathog.">
        <title>Chromosome-level genome of Schistosoma haematobium underpins genome-wide explorations of molecular variation.</title>
        <authorList>
            <person name="Stroehlein A.J."/>
            <person name="Korhonen P.K."/>
            <person name="Lee V.V."/>
            <person name="Ralph S.A."/>
            <person name="Mentink-Kane M."/>
            <person name="You H."/>
            <person name="McManus D.P."/>
            <person name="Tchuente L.T."/>
            <person name="Stothard J.R."/>
            <person name="Kaur P."/>
            <person name="Dudchenko O."/>
            <person name="Aiden E.L."/>
            <person name="Yang B."/>
            <person name="Yang H."/>
            <person name="Emery A.M."/>
            <person name="Webster B.L."/>
            <person name="Brindley P.J."/>
            <person name="Rollinson D."/>
            <person name="Chang B.C.H."/>
            <person name="Gasser R.B."/>
            <person name="Young N.D."/>
        </authorList>
    </citation>
    <scope>NUCLEOTIDE SEQUENCE</scope>
</reference>
<reference evidence="2" key="1">
    <citation type="journal article" date="2012" name="Nat. Genet.">
        <title>Whole-genome sequence of Schistosoma haematobium.</title>
        <authorList>
            <person name="Young N.D."/>
            <person name="Jex A.R."/>
            <person name="Li B."/>
            <person name="Liu S."/>
            <person name="Yang L."/>
            <person name="Xiong Z."/>
            <person name="Li Y."/>
            <person name="Cantacessi C."/>
            <person name="Hall R.S."/>
            <person name="Xu X."/>
            <person name="Chen F."/>
            <person name="Wu X."/>
            <person name="Zerlotini A."/>
            <person name="Oliveira G."/>
            <person name="Hofmann A."/>
            <person name="Zhang G."/>
            <person name="Fang X."/>
            <person name="Kang Y."/>
            <person name="Campbell B.E."/>
            <person name="Loukas A."/>
            <person name="Ranganathan S."/>
            <person name="Rollinson D."/>
            <person name="Rinaldi G."/>
            <person name="Brindley P.J."/>
            <person name="Yang H."/>
            <person name="Wang J."/>
            <person name="Wang J."/>
            <person name="Gasser R.B."/>
        </authorList>
    </citation>
    <scope>NUCLEOTIDE SEQUENCE</scope>
</reference>
<dbReference type="SUPFAM" id="SSF63748">
    <property type="entry name" value="Tudor/PWWP/MBT"/>
    <property type="match status" value="1"/>
</dbReference>
<proteinExistence type="predicted"/>
<dbReference type="RefSeq" id="XP_012794375.2">
    <property type="nucleotide sequence ID" value="XM_012938921.3"/>
</dbReference>
<dbReference type="AlphaFoldDB" id="A0A6A5DVZ3"/>
<dbReference type="Pfam" id="PF00855">
    <property type="entry name" value="PWWP"/>
    <property type="match status" value="1"/>
</dbReference>
<evidence type="ECO:0000313" key="2">
    <source>
        <dbReference type="EMBL" id="KAH9586898.1"/>
    </source>
</evidence>
<organism evidence="2 3">
    <name type="scientific">Schistosoma haematobium</name>
    <name type="common">Blood fluke</name>
    <dbReference type="NCBI Taxonomy" id="6185"/>
    <lineage>
        <taxon>Eukaryota</taxon>
        <taxon>Metazoa</taxon>
        <taxon>Spiralia</taxon>
        <taxon>Lophotrochozoa</taxon>
        <taxon>Platyhelminthes</taxon>
        <taxon>Trematoda</taxon>
        <taxon>Digenea</taxon>
        <taxon>Strigeidida</taxon>
        <taxon>Schistosomatoidea</taxon>
        <taxon>Schistosomatidae</taxon>
        <taxon>Schistosoma</taxon>
    </lineage>
</organism>
<feature type="region of interest" description="Disordered" evidence="1">
    <location>
        <begin position="555"/>
        <end position="604"/>
    </location>
</feature>
<protein>
    <submittedName>
        <fullName evidence="2">PWWP domain containing 2B, variant 2</fullName>
    </submittedName>
</protein>
<dbReference type="Gene3D" id="2.30.30.140">
    <property type="match status" value="1"/>
</dbReference>
<feature type="region of interest" description="Disordered" evidence="1">
    <location>
        <begin position="250"/>
        <end position="320"/>
    </location>
</feature>
<reference evidence="2" key="3">
    <citation type="submission" date="2021-06" db="EMBL/GenBank/DDBJ databases">
        <title>Chromosome-level genome assembly for S. haematobium.</title>
        <authorList>
            <person name="Stroehlein A.J."/>
        </authorList>
    </citation>
    <scope>NUCLEOTIDE SEQUENCE</scope>
</reference>
<feature type="compositionally biased region" description="Polar residues" evidence="1">
    <location>
        <begin position="555"/>
        <end position="581"/>
    </location>
</feature>
<evidence type="ECO:0000313" key="3">
    <source>
        <dbReference type="Proteomes" id="UP000471633"/>
    </source>
</evidence>
<dbReference type="GeneID" id="24590474"/>
<evidence type="ECO:0000256" key="1">
    <source>
        <dbReference type="SAM" id="MobiDB-lite"/>
    </source>
</evidence>
<keyword evidence="3" id="KW-1185">Reference proteome</keyword>
<dbReference type="EMBL" id="AMPZ03000003">
    <property type="protein sequence ID" value="KAH9586898.1"/>
    <property type="molecule type" value="Genomic_DNA"/>
</dbReference>
<comment type="caution">
    <text evidence="2">The sequence shown here is derived from an EMBL/GenBank/DDBJ whole genome shotgun (WGS) entry which is preliminary data.</text>
</comment>
<feature type="compositionally biased region" description="Low complexity" evidence="1">
    <location>
        <begin position="582"/>
        <end position="591"/>
    </location>
</feature>
<feature type="compositionally biased region" description="Polar residues" evidence="1">
    <location>
        <begin position="592"/>
        <end position="604"/>
    </location>
</feature>
<reference evidence="2" key="2">
    <citation type="journal article" date="2019" name="Gigascience">
        <title>High-quality Schistosoma haematobium genome achieved by single-molecule and long-range sequencing.</title>
        <authorList>
            <person name="Stroehlein A.J."/>
            <person name="Korhonen P.K."/>
            <person name="Chong T.M."/>
            <person name="Lim Y.L."/>
            <person name="Chan K.G."/>
            <person name="Webster B."/>
            <person name="Rollinson D."/>
            <person name="Brindley P.J."/>
            <person name="Gasser R.B."/>
            <person name="Young N.D."/>
        </authorList>
    </citation>
    <scope>NUCLEOTIDE SEQUENCE</scope>
</reference>
<accession>A0A6A5DVZ3</accession>
<dbReference type="CTD" id="24590474"/>
<feature type="compositionally biased region" description="Polar residues" evidence="1">
    <location>
        <begin position="254"/>
        <end position="276"/>
    </location>
</feature>
<name>A0A6A5DVZ3_SCHHA</name>